<organism evidence="1 2">
    <name type="scientific">Pyropia yezoensis</name>
    <name type="common">Susabi-nori</name>
    <name type="synonym">Porphyra yezoensis</name>
    <dbReference type="NCBI Taxonomy" id="2788"/>
    <lineage>
        <taxon>Eukaryota</taxon>
        <taxon>Rhodophyta</taxon>
        <taxon>Bangiophyceae</taxon>
        <taxon>Bangiales</taxon>
        <taxon>Bangiaceae</taxon>
        <taxon>Pyropia</taxon>
    </lineage>
</organism>
<accession>A0ACC3CJX6</accession>
<name>A0ACC3CJX6_PYRYE</name>
<gene>
    <name evidence="1" type="ORF">I4F81_012890</name>
</gene>
<comment type="caution">
    <text evidence="1">The sequence shown here is derived from an EMBL/GenBank/DDBJ whole genome shotgun (WGS) entry which is preliminary data.</text>
</comment>
<dbReference type="EMBL" id="CM020620">
    <property type="protein sequence ID" value="KAK1870430.1"/>
    <property type="molecule type" value="Genomic_DNA"/>
</dbReference>
<evidence type="ECO:0000313" key="2">
    <source>
        <dbReference type="Proteomes" id="UP000798662"/>
    </source>
</evidence>
<evidence type="ECO:0000313" key="1">
    <source>
        <dbReference type="EMBL" id="KAK1870430.1"/>
    </source>
</evidence>
<keyword evidence="2" id="KW-1185">Reference proteome</keyword>
<protein>
    <submittedName>
        <fullName evidence="1">Uncharacterized protein</fullName>
    </submittedName>
</protein>
<sequence length="3051" mass="328048">MTPRRSRRTSRSRQPSVEEPPGDDAATVAASLPATRSGHTNRAMDAAGLNDTDDEGEEEAVVPVAKRSRVATIAPAATAVLKADGSRSNEDNAMGASSSPGGEDGLLGSLTGGKDGGSAASDDDGDEAVEADAVAAGLLDDEDTSPIPESDDLVSKLAGSSSDADLAPDACIVTPSAVRLNVEASGLVSGDGDESGGTSEELATGNADDETSEELAGGDVGGDTSEELATGDAGGDTSEELVAAFDSSSDGGGSFKPPKATSTTTPSGHTGAQSRPSALQVKTEEGKEEGGEQQEEGVVDDSGDGSAAAFPVKRLRRAHATGRKATPCGGETGSESPAEESDGAPAGADEEEESEDVDDAEEEPPGLATSGRGGRPPRPPPAARRTPAAARRDASEDIRRHGLELRRRPSPAVSDAAASAALSSVLDTEESSESESDADTPVPSPSPSRRARAATTKRRAAAKAKGTPAAATRRRSASRAGSVAEGEADEEEAEDDAGSVTPASRRRGTGSARGRQRGRGASAAGGRGRGRGRGGRFTPPVPPSRTSSRTRKSRLSTLSEDGAREALGEGLGDIFGDDDGPAVAAADGSDAASGVSDDEQAVPVMEKILARRVAQGAGAAPDGEERNGGAGTTGDGAAGDAKEPAAAGVVAVVPPPGGTRLAASGKASVNLALAEAEAAGVEVVSEYLVKWKGLSYIHCEWVVESIILAQSQGKTRLQRFLRKEATAAMRRDEADVDDELIPEGFITVDRILAEKTTRGGKRKFLIKWAALTYAESTWEAAEDVQDDAKLSQFLERNKKLSAAELQPRPRPPRDAFTPREQPTFKNEGVLRPYQVEGHNWLVSCWFQRRGCILADEMGLGKTIQSVSLLHFLFTERNIRGPFLVLAPLSTLGHWAREIDTWTELNAIVYHGNSESRNVIHQHEWVVPGQVPSQGPPYKWHVLITTYETVLQEATRLRRIKWNAIVVDEAHRLKNRSSRLVDELKSFSSDHRVLLTGTPLQNNMLEVWALLNFVDPETFSSEDDFAAQFGDMDAAAVNSVKEVLRPYLLRRKKEDVEKSIPPKEETIVMVELTRVQKKWYRALLEKNFSFLDVGARQANIGNLRNIVMELRKCCNHPFLIQGVEPIELEAAVKASKKVKEAAADAANGPAEEVLSPTSSDDVMGKVLVDASGKLVFVDKMLPRLKEAGHRVLIFSQMVRVLDILEDYLIAHRWGYERIDGRVRGNERQQAIDRFSKPGSEKFVFLLCTRAGGQGINLTIADTVIIYDSDWNPQNDVQAQARCHRIGQQKDVKVFRLITRATYEQDMFDRASKKLGLDQAVLQDMGKNDAVGDLGGLRSTGGAGAGKTGNTFTDLSRNDVDALLKKGAYDVFNEDDSAADAFTNEDIDLILERRTQRIVADTGTQAPSAFSKASFAAEAVPAGEEAIRLDDPDFWKKIMPQIHGKSGESLDPLPRRRRPTQRYAPGQEDSSASEMEELPSEDEAFAPTAADFAEPPSPDGAPAGRRLLTKSERHRLQRAIMTFGWGRWGSIRQMAAITRRRSLDDTARYVRYILRALTKVAQGGETTLAELQQRCPFLVEVASSHRRVLSQEAAAMEFAKASDAAAVVDIDTPMKDAGSKPAAPEGGAAGETGVAAGNPPVVADGGSAEIALSPAADVVSRKASVDVDMYGNHLGEVVETEAEPLDHEPVLESADYLSYLGRNCGTMLDRLQMLQELYELYHEGSLDDDQPVPTIGASGSQLIGPWWEDRFDRDLLRGTVKHGYGSHRQLRLDPELCFLGRTEPVSEVLVEEGEDGMERGAVDQKNVAALVGAAGTSAAAVKEDAANDQMDGAAAAVGELKSGPGGTVANGSVAADPSRSIKPDVSQPTGSGDKAPASGTPVGPGLSSPNTSPVSNARKDAGAASVGSNSAVLLLPSVTVPSAVDNLSLEELMTRTWPSVNVLNVRVKKLVRAYMRRRKKEERKTRAEEAAEQARAAKEERKQAKEAEKEAARSRRELRMAEANMVWSKKERSDFAKFFSIVGGVPLDDTGTPSYVVLQRLAGLGRKGPESLAAYTQRFVRMCLQVVDIEDWAITHGALISSYPYKSDFGEFSAQELEDARVVLPTARRLRERSHELYLLRHKVIVLLRRPDGTSRLRRCSSALSSDGMPTWWADDLSVHDALLLRGVARHGFDITELMRIGPLRACAVTAALAYYAHAPNEVDPALGYRLPHPPTSAEDLKEGDILNFFPRERAIFSRVQALNKVLLTPDRPPPPPPPTRVHVVRRPAAVRNPAAMEVEAVPPAAPAVPVAATTDADAATRRRASRKLKRKSMSPQVPGLSAGQASASRPPSVASPVVLVDDDDAVIQPVDRPRRSLSGRRSAASPGPVVLADVQANRPSSQGPARSSGRLPPRPPLAVPVDCFEVFDFNLLTPRLLETLKAYKRTPSDDYFPVELPDWDKRQYAFDSPISGFVSAVDVHGNIINAAEGAPGPSPAHGVGDASLRDRRQRQWQEQQQLQFQQQHQQQRQQQQQQQQQQQHFHVQREQQQSLLQAPHPTPPHGRDDAEYRPHRPDAPFGHVSSDAQGMSGQRFEGHHERAPESVAAHGTYAAQQVALQPPRAGRTGRLDSQQQQGPVFPHPQVNPTPLHHDSQQPQPLMRQSPWQPADQSPSAPEQMPSHANHQEHRAARVRVRQEQQRAKQYRMEQLELQQQQQQQLQQQQQQQQQQQATSAALSRQVTPFAGHSFASSGSRPEKGAPRQPTSGSSGPSFRGNGALLGKAPRALNEPKQSMVHRVLRNQDGTPNMPLHLGVLTIESLGVIEFTRPGFHTERTLYPIGYRSLRNYLSLVHADQQCNYICEVVDVGDATPKFRVTCADDTSLSFLGESPSAAWGQVMVGIRDRAPESRRRQRVNVSGPEYFGFAHVIVQELLQELPNVDRCTAYVRRIFWPPPEAGGPSGDAGVGSGGRGEGGSGSPSKRRLPLASGPIGKRKREAGPSQSMPARASSSAGVAAASPAKASPPAAASPDASRDGGIEALPAAVGDVRRRTSVPGNGYASASPPPSSEDDSDNAA</sequence>
<reference evidence="1" key="1">
    <citation type="submission" date="2019-11" db="EMBL/GenBank/DDBJ databases">
        <title>Nori genome reveals adaptations in red seaweeds to the harsh intertidal environment.</title>
        <authorList>
            <person name="Wang D."/>
            <person name="Mao Y."/>
        </authorList>
    </citation>
    <scope>NUCLEOTIDE SEQUENCE</scope>
    <source>
        <tissue evidence="1">Gametophyte</tissue>
    </source>
</reference>
<dbReference type="Proteomes" id="UP000798662">
    <property type="component" value="Chromosome 3"/>
</dbReference>
<proteinExistence type="predicted"/>